<sequence length="327" mass="36367">MFATLPRSDQRRCATAYLRALLTSPGRKTVRAMTNSTTDLQALQQFVNASPWDWQPPRQALGRLAAQRMNLRATVVELALVPKYGEQIVGVHRRPTPTGGSVNCQVALGTFLTERGRSLPVDWRLYLNRAWGEDEAHRRRARVPDTVRRRPLEDLALELLDHAPRPHPGRTRPVILDLRGNADTRRAAAGLLERGTDFLLSLGPGERSRAHVLKPPVRGPLVTLASPARLDLPGYGPGRFRLLAQWSPARDRPRQVWLTNLLDGSANDFLALLRLRNTAGEALAAISEDYGMADFTGRSFPGWNHHMTLVSAAYALDTLQLAEEDPP</sequence>
<proteinExistence type="predicted"/>
<dbReference type="EMBL" id="CP108188">
    <property type="protein sequence ID" value="WTR75109.1"/>
    <property type="molecule type" value="Genomic_DNA"/>
</dbReference>
<dbReference type="PANTHER" id="PTHR33627:SF1">
    <property type="entry name" value="TRANSPOSASE"/>
    <property type="match status" value="1"/>
</dbReference>
<dbReference type="Proteomes" id="UP001622594">
    <property type="component" value="Chromosome"/>
</dbReference>
<organism evidence="3 4">
    <name type="scientific">Streptomyces zaomyceticus</name>
    <dbReference type="NCBI Taxonomy" id="68286"/>
    <lineage>
        <taxon>Bacteria</taxon>
        <taxon>Bacillati</taxon>
        <taxon>Actinomycetota</taxon>
        <taxon>Actinomycetes</taxon>
        <taxon>Kitasatosporales</taxon>
        <taxon>Streptomycetaceae</taxon>
        <taxon>Streptomyces</taxon>
    </lineage>
</organism>
<reference evidence="3 4" key="1">
    <citation type="submission" date="2022-10" db="EMBL/GenBank/DDBJ databases">
        <title>The complete genomes of actinobacterial strains from the NBC collection.</title>
        <authorList>
            <person name="Joergensen T.S."/>
            <person name="Alvarez Arevalo M."/>
            <person name="Sterndorff E.B."/>
            <person name="Faurdal D."/>
            <person name="Vuksanovic O."/>
            <person name="Mourched A.-S."/>
            <person name="Charusanti P."/>
            <person name="Shaw S."/>
            <person name="Blin K."/>
            <person name="Weber T."/>
        </authorList>
    </citation>
    <scope>NUCLEOTIDE SEQUENCE [LARGE SCALE GENOMIC DNA]</scope>
    <source>
        <strain evidence="3 4">NBC_00123</strain>
    </source>
</reference>
<keyword evidence="4" id="KW-1185">Reference proteome</keyword>
<accession>A0ABZ1LPS2</accession>
<dbReference type="EMBL" id="CP108188">
    <property type="protein sequence ID" value="WTR67909.1"/>
    <property type="molecule type" value="Genomic_DNA"/>
</dbReference>
<dbReference type="InterPro" id="IPR038721">
    <property type="entry name" value="IS701-like_DDE_dom"/>
</dbReference>
<gene>
    <name evidence="2" type="ORF">OG814_00770</name>
    <name evidence="3" type="ORF">OG814_40560</name>
</gene>
<evidence type="ECO:0000313" key="4">
    <source>
        <dbReference type="Proteomes" id="UP001622594"/>
    </source>
</evidence>
<dbReference type="InterPro" id="IPR039365">
    <property type="entry name" value="IS701-like"/>
</dbReference>
<name>A0ABZ1LPS2_9ACTN</name>
<evidence type="ECO:0000313" key="2">
    <source>
        <dbReference type="EMBL" id="WTR67909.1"/>
    </source>
</evidence>
<evidence type="ECO:0000259" key="1">
    <source>
        <dbReference type="Pfam" id="PF13546"/>
    </source>
</evidence>
<dbReference type="Pfam" id="PF13546">
    <property type="entry name" value="DDE_5"/>
    <property type="match status" value="1"/>
</dbReference>
<dbReference type="RefSeq" id="WP_327159484.1">
    <property type="nucleotide sequence ID" value="NZ_CP108188.1"/>
</dbReference>
<dbReference type="PANTHER" id="PTHR33627">
    <property type="entry name" value="TRANSPOSASE"/>
    <property type="match status" value="1"/>
</dbReference>
<protein>
    <submittedName>
        <fullName evidence="3">Transposase</fullName>
    </submittedName>
</protein>
<evidence type="ECO:0000313" key="3">
    <source>
        <dbReference type="EMBL" id="WTR75109.1"/>
    </source>
</evidence>
<feature type="domain" description="Transposase IS701-like DDE" evidence="1">
    <location>
        <begin position="1"/>
        <end position="210"/>
    </location>
</feature>